<dbReference type="Pfam" id="PF19290">
    <property type="entry name" value="PmbA_TldD_2nd"/>
    <property type="match status" value="1"/>
</dbReference>
<dbReference type="STRING" id="671065.MetMK1DRAFT_00031350"/>
<dbReference type="PANTHER" id="PTHR30624">
    <property type="entry name" value="UNCHARACTERIZED PROTEIN TLDD AND PMBA"/>
    <property type="match status" value="1"/>
</dbReference>
<evidence type="ECO:0000259" key="7">
    <source>
        <dbReference type="Pfam" id="PF19290"/>
    </source>
</evidence>
<dbReference type="InterPro" id="IPR035068">
    <property type="entry name" value="TldD/PmbA_N"/>
</dbReference>
<keyword evidence="4" id="KW-0482">Metalloprotease</keyword>
<keyword evidence="3" id="KW-0378">Hydrolase</keyword>
<evidence type="ECO:0000256" key="3">
    <source>
        <dbReference type="ARBA" id="ARBA00022801"/>
    </source>
</evidence>
<dbReference type="InterPro" id="IPR051463">
    <property type="entry name" value="Peptidase_U62_metallo"/>
</dbReference>
<proteinExistence type="inferred from homology"/>
<evidence type="ECO:0000313" key="8">
    <source>
        <dbReference type="EMBL" id="EHP68690.1"/>
    </source>
</evidence>
<dbReference type="AlphaFoldDB" id="H2C964"/>
<feature type="domain" description="Metalloprotease TldD/E central" evidence="7">
    <location>
        <begin position="103"/>
        <end position="187"/>
    </location>
</feature>
<dbReference type="GO" id="GO:0008237">
    <property type="term" value="F:metallopeptidase activity"/>
    <property type="evidence" value="ECO:0007669"/>
    <property type="project" value="UniProtKB-KW"/>
</dbReference>
<evidence type="ECO:0000256" key="2">
    <source>
        <dbReference type="ARBA" id="ARBA00022670"/>
    </source>
</evidence>
<dbReference type="InterPro" id="IPR036059">
    <property type="entry name" value="TldD/PmbA_sf"/>
</dbReference>
<feature type="domain" description="Metalloprotease TldD/E C-terminal" evidence="6">
    <location>
        <begin position="215"/>
        <end position="439"/>
    </location>
</feature>
<dbReference type="Pfam" id="PF19289">
    <property type="entry name" value="PmbA_TldD_3rd"/>
    <property type="match status" value="1"/>
</dbReference>
<sequence length="443" mass="48549">MLELLKRAEGLGAIFADLRTYDVDETSVYVTETTKQVTSLGREAGSSLRVLVNGNWGYYSFSKSTGDEAERAVNSAYGDERINIVFLPPKRDRVKVLPKKEVNKSVEEIMRDAEKIKEAVMRSHPSVKSVNVRIFISKINKGYFSTEEREIEMSYSISGVSIRATAREGEVTASASASLSTHLGYPLEVFDVNQTVEVVRKRLENQLKGRPPRGGDADVVLAPDVVGVFSHEALGHLAEADLAVNGILGELRGKKIAEDFVTVVDSGVLDHPMAHGFTPYDDEGVESREVKIVDRGLVSEMLVDRFYSAYLGERPTGNGRAEDFRSPLLIRMRNTYMKPGSWSKEELLKDVKSGYLLVSPLGGQTSPDGTFQFGIQEGYVIENGEIQGTLRNTAISGYTIETLGKITAVSKDFDVWPGHCGKGGQSVPVSTGGPYIRVKVKVG</sequence>
<dbReference type="RefSeq" id="WP_009075383.1">
    <property type="nucleotide sequence ID" value="NZ_JH597770.1"/>
</dbReference>
<dbReference type="NCBIfam" id="NF040952">
    <property type="entry name" value="Arch_mtprotase_TldD"/>
    <property type="match status" value="1"/>
</dbReference>
<dbReference type="GO" id="GO:0006508">
    <property type="term" value="P:proteolysis"/>
    <property type="evidence" value="ECO:0007669"/>
    <property type="project" value="UniProtKB-KW"/>
</dbReference>
<keyword evidence="9" id="KW-1185">Reference proteome</keyword>
<dbReference type="Proteomes" id="UP000003980">
    <property type="component" value="Unassembled WGS sequence"/>
</dbReference>
<dbReference type="eggNOG" id="arCOG00321">
    <property type="taxonomic scope" value="Archaea"/>
</dbReference>
<dbReference type="SUPFAM" id="SSF111283">
    <property type="entry name" value="Putative modulator of DNA gyrase, PmbA/TldD"/>
    <property type="match status" value="1"/>
</dbReference>
<dbReference type="GO" id="GO:0005829">
    <property type="term" value="C:cytosol"/>
    <property type="evidence" value="ECO:0007669"/>
    <property type="project" value="TreeGrafter"/>
</dbReference>
<keyword evidence="2 8" id="KW-0645">Protease</keyword>
<gene>
    <name evidence="8" type="ORF">MetMK1DRAFT_00031350</name>
</gene>
<evidence type="ECO:0000259" key="5">
    <source>
        <dbReference type="Pfam" id="PF01523"/>
    </source>
</evidence>
<evidence type="ECO:0000259" key="6">
    <source>
        <dbReference type="Pfam" id="PF19289"/>
    </source>
</evidence>
<name>H2C964_9CREN</name>
<dbReference type="Gene3D" id="3.30.2290.10">
    <property type="entry name" value="PmbA/TldD superfamily"/>
    <property type="match status" value="1"/>
</dbReference>
<dbReference type="InterPro" id="IPR025502">
    <property type="entry name" value="TldD"/>
</dbReference>
<evidence type="ECO:0000256" key="4">
    <source>
        <dbReference type="ARBA" id="ARBA00023049"/>
    </source>
</evidence>
<dbReference type="InterPro" id="IPR045569">
    <property type="entry name" value="Metalloprtase-TldD/E_C"/>
</dbReference>
<dbReference type="PANTHER" id="PTHR30624:SF0">
    <property type="entry name" value="METALLOPROTEASE SLR0863"/>
    <property type="match status" value="1"/>
</dbReference>
<comment type="similarity">
    <text evidence="1">Belongs to the peptidase U62 family.</text>
</comment>
<evidence type="ECO:0000313" key="9">
    <source>
        <dbReference type="Proteomes" id="UP000003980"/>
    </source>
</evidence>
<dbReference type="HOGENOM" id="CLU_026425_1_2_2"/>
<dbReference type="EMBL" id="JH597770">
    <property type="protein sequence ID" value="EHP68690.1"/>
    <property type="molecule type" value="Genomic_DNA"/>
</dbReference>
<dbReference type="InterPro" id="IPR045570">
    <property type="entry name" value="Metalloprtase-TldD/E_cen_dom"/>
</dbReference>
<organism evidence="8 9">
    <name type="scientific">Metallosphaera yellowstonensis MK1</name>
    <dbReference type="NCBI Taxonomy" id="671065"/>
    <lineage>
        <taxon>Archaea</taxon>
        <taxon>Thermoproteota</taxon>
        <taxon>Thermoprotei</taxon>
        <taxon>Sulfolobales</taxon>
        <taxon>Sulfolobaceae</taxon>
        <taxon>Metallosphaera</taxon>
    </lineage>
</organism>
<reference evidence="8 9" key="1">
    <citation type="submission" date="2012-01" db="EMBL/GenBank/DDBJ databases">
        <title>Improved High-Quality Draft sequence of Metallosphaera yellowstonensis MK1.</title>
        <authorList>
            <consortium name="US DOE Joint Genome Institute"/>
            <person name="Lucas S."/>
            <person name="Han J."/>
            <person name="Cheng J.-F."/>
            <person name="Goodwin L."/>
            <person name="Pitluck S."/>
            <person name="Peters L."/>
            <person name="Teshima H."/>
            <person name="Detter J.C."/>
            <person name="Han C."/>
            <person name="Tapia R."/>
            <person name="Land M."/>
            <person name="Hauser L."/>
            <person name="Kyrpides N."/>
            <person name="Kozubal M."/>
            <person name="Macur R.E."/>
            <person name="Jay Z."/>
            <person name="Inskeep W."/>
            <person name="Woyke T."/>
        </authorList>
    </citation>
    <scope>NUCLEOTIDE SEQUENCE [LARGE SCALE GENOMIC DNA]</scope>
    <source>
        <strain evidence="8 9">MK1</strain>
    </source>
</reference>
<dbReference type="Pfam" id="PF01523">
    <property type="entry name" value="PmbA_TldD_1st"/>
    <property type="match status" value="1"/>
</dbReference>
<evidence type="ECO:0000256" key="1">
    <source>
        <dbReference type="ARBA" id="ARBA00005836"/>
    </source>
</evidence>
<dbReference type="InterPro" id="IPR002510">
    <property type="entry name" value="Metalloprtase-TldD/E_N"/>
</dbReference>
<accession>H2C964</accession>
<dbReference type="InterPro" id="IPR053642">
    <property type="entry name" value="Zinc_metalloprotease_TldD"/>
</dbReference>
<protein>
    <submittedName>
        <fullName evidence="8">Putative Zn-dependent protease-like protein</fullName>
    </submittedName>
</protein>
<dbReference type="PIRSF" id="PIRSF004919">
    <property type="entry name" value="TldD"/>
    <property type="match status" value="1"/>
</dbReference>
<feature type="domain" description="Metalloprotease TldD/E N-terminal" evidence="5">
    <location>
        <begin position="17"/>
        <end position="77"/>
    </location>
</feature>
<dbReference type="OrthoDB" id="98233at2157"/>